<feature type="region of interest" description="Disordered" evidence="1">
    <location>
        <begin position="1"/>
        <end position="39"/>
    </location>
</feature>
<reference evidence="3" key="1">
    <citation type="submission" date="2010-12" db="EMBL/GenBank/DDBJ databases">
        <title>Complete sequence of Variovorax paradoxus EPS.</title>
        <authorList>
            <consortium name="US DOE Joint Genome Institute"/>
            <person name="Lucas S."/>
            <person name="Copeland A."/>
            <person name="Lapidus A."/>
            <person name="Cheng J.-F."/>
            <person name="Goodwin L."/>
            <person name="Pitluck S."/>
            <person name="Teshima H."/>
            <person name="Detter J.C."/>
            <person name="Han C."/>
            <person name="Tapia R."/>
            <person name="Land M."/>
            <person name="Hauser L."/>
            <person name="Kyrpides N."/>
            <person name="Ivanova N."/>
            <person name="Ovchinnikova G."/>
            <person name="Orwin P."/>
            <person name="Han J.-I.G."/>
            <person name="Woyke T."/>
        </authorList>
    </citation>
    <scope>NUCLEOTIDE SEQUENCE [LARGE SCALE GENOMIC DNA]</scope>
    <source>
        <strain evidence="3">EPS</strain>
    </source>
</reference>
<evidence type="ECO:0000313" key="2">
    <source>
        <dbReference type="EMBL" id="ADU36935.1"/>
    </source>
</evidence>
<protein>
    <submittedName>
        <fullName evidence="2">Uncharacterized protein</fullName>
    </submittedName>
</protein>
<reference evidence="2 3" key="2">
    <citation type="journal article" date="2013" name="Genome Announc.">
        <title>Genome of the Root-Associated Plant Growth-Promoting Bacterium Variovorax paradoxus Strain EPS.</title>
        <authorList>
            <person name="Han J.I."/>
            <person name="Spain J.C."/>
            <person name="Leadbetter J.R."/>
            <person name="Ovchinnikova G."/>
            <person name="Goodwin L.A."/>
            <person name="Han C.S."/>
            <person name="Woyke T."/>
            <person name="Davenport K.W."/>
            <person name="Orwin P.M."/>
        </authorList>
    </citation>
    <scope>NUCLEOTIDE SEQUENCE [LARGE SCALE GENOMIC DNA]</scope>
    <source>
        <strain evidence="2 3">EPS</strain>
    </source>
</reference>
<dbReference type="KEGG" id="vpe:Varpa_2737"/>
<evidence type="ECO:0000256" key="1">
    <source>
        <dbReference type="SAM" id="MobiDB-lite"/>
    </source>
</evidence>
<sequence length="304" mass="33233">MPRKIPAGKQDSPPSEATDAELPADQPPQGAHRHRELRGVGTVGVGEAIGRRSVLPIATSTIAARSVVEDVYKLLREAAQRDEAGVALAERFRVNGALLDRFVREAETYSSKQLLLGHEEGERARRCRAVALRRWGGSLFSLLLPWISGDGPDRAKASAVARRESEQRNTDIAAAASKLLQLMDRNAGAALSEMQRGAPHLPVDVFLPRLRQDLNCLIDAASGRRRERRAERALKSRAKDGLPELPTRGVLPYGAEGFVTEVDRTLPFVASSNAIIDLWQFVSGQVIGESAVRAARKRRAMRTS</sequence>
<accession>E6V3R1</accession>
<dbReference type="STRING" id="595537.Varpa_2737"/>
<name>E6V3R1_VARPE</name>
<evidence type="ECO:0000313" key="3">
    <source>
        <dbReference type="Proteomes" id="UP000008917"/>
    </source>
</evidence>
<dbReference type="EMBL" id="CP002417">
    <property type="protein sequence ID" value="ADU36935.1"/>
    <property type="molecule type" value="Genomic_DNA"/>
</dbReference>
<organism evidence="2 3">
    <name type="scientific">Variovorax paradoxus (strain EPS)</name>
    <dbReference type="NCBI Taxonomy" id="595537"/>
    <lineage>
        <taxon>Bacteria</taxon>
        <taxon>Pseudomonadati</taxon>
        <taxon>Pseudomonadota</taxon>
        <taxon>Betaproteobacteria</taxon>
        <taxon>Burkholderiales</taxon>
        <taxon>Comamonadaceae</taxon>
        <taxon>Variovorax</taxon>
    </lineage>
</organism>
<dbReference type="Proteomes" id="UP000008917">
    <property type="component" value="Chromosome"/>
</dbReference>
<dbReference type="AlphaFoldDB" id="E6V3R1"/>
<dbReference type="HOGENOM" id="CLU_915117_0_0_4"/>
<proteinExistence type="predicted"/>
<gene>
    <name evidence="2" type="ordered locus">Varpa_2737</name>
</gene>